<dbReference type="Proteomes" id="UP001597237">
    <property type="component" value="Unassembled WGS sequence"/>
</dbReference>
<accession>A0ABW4N7U4</accession>
<evidence type="ECO:0000313" key="3">
    <source>
        <dbReference type="Proteomes" id="UP001597237"/>
    </source>
</evidence>
<dbReference type="InterPro" id="IPR010839">
    <property type="entry name" value="AtuA_N"/>
</dbReference>
<comment type="caution">
    <text evidence="2">The sequence shown here is derived from an EMBL/GenBank/DDBJ whole genome shotgun (WGS) entry which is preliminary data.</text>
</comment>
<sequence>MAATRTGGVKVIVPTGALGAGIRAEHVEAGLAKGAHAIACDAGSTDSGPSYLARGVSKWARESVKRDLEVLMVASEKAGIPLLVGTCGTSGADEALHWTRDIALEVAREQGLRPKIAVLSSEQSRDAMKARRAEGRIRPLPPSAPLDDATLEACDHIVALMGPEPYIEALKAGATIVLGGRTTDTAVLAAVPIMMGAGLGAAWHAGKTAECGGVCTAVRGDGGVLIEVFEDRFEIEPLSATNRCEVQGVSAHMLYENSDPYRLFEPGGVLNVTNAVYTALDERRVRVTGSVWEPGPYTMKLEGAGAGPYQTISLVGIEDPKVLANLDLFHERLVEGLRDRIDRTFGAEAGDYDLSVRIYGWNAVSGRRLPAGTPPPPEVGVLLVITAATQELATRLSKAVNPLFFHFPLSPELPQPSYGFAFTPAEIESGQVYKFHLNHVVETRDGLELVRTEWVDLSNTPAREAEHA</sequence>
<proteinExistence type="predicted"/>
<organism evidence="2 3">
    <name type="scientific">Phenylobacterium terrae</name>
    <dbReference type="NCBI Taxonomy" id="2665495"/>
    <lineage>
        <taxon>Bacteria</taxon>
        <taxon>Pseudomonadati</taxon>
        <taxon>Pseudomonadota</taxon>
        <taxon>Alphaproteobacteria</taxon>
        <taxon>Caulobacterales</taxon>
        <taxon>Caulobacteraceae</taxon>
        <taxon>Phenylobacterium</taxon>
    </lineage>
</organism>
<gene>
    <name evidence="2" type="ORF">ACFSC0_19420</name>
</gene>
<dbReference type="Pfam" id="PF07287">
    <property type="entry name" value="AtuA"/>
    <property type="match status" value="1"/>
</dbReference>
<dbReference type="RefSeq" id="WP_377281614.1">
    <property type="nucleotide sequence ID" value="NZ_JBHRSI010000004.1"/>
</dbReference>
<protein>
    <submittedName>
        <fullName evidence="2">Acyclic terpene utilization AtuA family protein</fullName>
    </submittedName>
</protein>
<evidence type="ECO:0000313" key="2">
    <source>
        <dbReference type="EMBL" id="MFD1785574.1"/>
    </source>
</evidence>
<reference evidence="3" key="1">
    <citation type="journal article" date="2019" name="Int. J. Syst. Evol. Microbiol.">
        <title>The Global Catalogue of Microorganisms (GCM) 10K type strain sequencing project: providing services to taxonomists for standard genome sequencing and annotation.</title>
        <authorList>
            <consortium name="The Broad Institute Genomics Platform"/>
            <consortium name="The Broad Institute Genome Sequencing Center for Infectious Disease"/>
            <person name="Wu L."/>
            <person name="Ma J."/>
        </authorList>
    </citation>
    <scope>NUCLEOTIDE SEQUENCE [LARGE SCALE GENOMIC DNA]</scope>
    <source>
        <strain evidence="3">DFY28</strain>
    </source>
</reference>
<name>A0ABW4N7U4_9CAUL</name>
<dbReference type="EMBL" id="JBHUEY010000012">
    <property type="protein sequence ID" value="MFD1785574.1"/>
    <property type="molecule type" value="Genomic_DNA"/>
</dbReference>
<evidence type="ECO:0000259" key="1">
    <source>
        <dbReference type="Pfam" id="PF07287"/>
    </source>
</evidence>
<keyword evidence="3" id="KW-1185">Reference proteome</keyword>
<feature type="domain" description="Acyclic terpene utilisation N-terminal" evidence="1">
    <location>
        <begin position="103"/>
        <end position="406"/>
    </location>
</feature>